<evidence type="ECO:0000256" key="2">
    <source>
        <dbReference type="SAM" id="MobiDB-lite"/>
    </source>
</evidence>
<proteinExistence type="predicted"/>
<organism evidence="3 4">
    <name type="scientific">Rhodanobacter geophilus</name>
    <dbReference type="NCBI Taxonomy" id="3162488"/>
    <lineage>
        <taxon>Bacteria</taxon>
        <taxon>Pseudomonadati</taxon>
        <taxon>Pseudomonadota</taxon>
        <taxon>Gammaproteobacteria</taxon>
        <taxon>Lysobacterales</taxon>
        <taxon>Rhodanobacteraceae</taxon>
        <taxon>Rhodanobacter</taxon>
    </lineage>
</organism>
<accession>A0ABV3QUZ4</accession>
<dbReference type="Proteomes" id="UP001556170">
    <property type="component" value="Unassembled WGS sequence"/>
</dbReference>
<sequence>MKLPVFVRIPADPLEDRAHQEVDRLRQEAKQWQQRLEAAERTHREAQAIYQADQNSLREQLRTVEQTEARYAGQVVALEKALAEAHSAPALKRKASARGALKRDRRKNTGARLRPSQPHGTNDPKK</sequence>
<keyword evidence="1" id="KW-0175">Coiled coil</keyword>
<evidence type="ECO:0000256" key="1">
    <source>
        <dbReference type="SAM" id="Coils"/>
    </source>
</evidence>
<dbReference type="RefSeq" id="WP_367845975.1">
    <property type="nucleotide sequence ID" value="NZ_JBFOHL010000017.1"/>
</dbReference>
<protein>
    <submittedName>
        <fullName evidence="3">Uncharacterized protein</fullName>
    </submittedName>
</protein>
<evidence type="ECO:0000313" key="3">
    <source>
        <dbReference type="EMBL" id="MEW9625688.1"/>
    </source>
</evidence>
<feature type="region of interest" description="Disordered" evidence="2">
    <location>
        <begin position="86"/>
        <end position="126"/>
    </location>
</feature>
<evidence type="ECO:0000313" key="4">
    <source>
        <dbReference type="Proteomes" id="UP001556170"/>
    </source>
</evidence>
<gene>
    <name evidence="3" type="ORF">ABQJ56_15790</name>
</gene>
<keyword evidence="4" id="KW-1185">Reference proteome</keyword>
<dbReference type="EMBL" id="JBFOHL010000017">
    <property type="protein sequence ID" value="MEW9625688.1"/>
    <property type="molecule type" value="Genomic_DNA"/>
</dbReference>
<name>A0ABV3QUZ4_9GAMM</name>
<feature type="coiled-coil region" evidence="1">
    <location>
        <begin position="15"/>
        <end position="49"/>
    </location>
</feature>
<comment type="caution">
    <text evidence="3">The sequence shown here is derived from an EMBL/GenBank/DDBJ whole genome shotgun (WGS) entry which is preliminary data.</text>
</comment>
<reference evidence="3 4" key="1">
    <citation type="submission" date="2024-06" db="EMBL/GenBank/DDBJ databases">
        <authorList>
            <person name="Woo H."/>
        </authorList>
    </citation>
    <scope>NUCLEOTIDE SEQUENCE [LARGE SCALE GENOMIC DNA]</scope>
    <source>
        <strain evidence="3 4">S2-g</strain>
    </source>
</reference>